<keyword evidence="1" id="KW-1133">Transmembrane helix</keyword>
<dbReference type="NCBIfam" id="TIGR00778">
    <property type="entry name" value="ahpD_dom"/>
    <property type="match status" value="1"/>
</dbReference>
<organism evidence="3 4">
    <name type="scientific">Alkalibacter rhizosphaerae</name>
    <dbReference type="NCBI Taxonomy" id="2815577"/>
    <lineage>
        <taxon>Bacteria</taxon>
        <taxon>Bacillati</taxon>
        <taxon>Bacillota</taxon>
        <taxon>Clostridia</taxon>
        <taxon>Eubacteriales</taxon>
        <taxon>Eubacteriaceae</taxon>
        <taxon>Alkalibacter</taxon>
    </lineage>
</organism>
<keyword evidence="1" id="KW-0472">Membrane</keyword>
<dbReference type="InterPro" id="IPR003779">
    <property type="entry name" value="CMD-like"/>
</dbReference>
<protein>
    <submittedName>
        <fullName evidence="3">Carboxymuconolactone decarboxylase family protein</fullName>
    </submittedName>
</protein>
<dbReference type="Pfam" id="PF02627">
    <property type="entry name" value="CMD"/>
    <property type="match status" value="1"/>
</dbReference>
<name>A0A974XER1_9FIRM</name>
<dbReference type="RefSeq" id="WP_207299845.1">
    <property type="nucleotide sequence ID" value="NZ_CP071444.1"/>
</dbReference>
<dbReference type="InterPro" id="IPR029032">
    <property type="entry name" value="AhpD-like"/>
</dbReference>
<feature type="domain" description="Carboxymuconolactone decarboxylase-like" evidence="2">
    <location>
        <begin position="26"/>
        <end position="83"/>
    </location>
</feature>
<dbReference type="AlphaFoldDB" id="A0A974XER1"/>
<accession>A0A974XER1</accession>
<evidence type="ECO:0000259" key="2">
    <source>
        <dbReference type="Pfam" id="PF02627"/>
    </source>
</evidence>
<reference evidence="3" key="1">
    <citation type="submission" date="2021-03" db="EMBL/GenBank/DDBJ databases">
        <title>Alkalibacter marinus sp. nov., isolated from tidal flat sediment.</title>
        <authorList>
            <person name="Namirimu T."/>
            <person name="Yang J.-A."/>
            <person name="Yang S.-H."/>
            <person name="Kim Y.-J."/>
            <person name="Kwon K.K."/>
        </authorList>
    </citation>
    <scope>NUCLEOTIDE SEQUENCE</scope>
    <source>
        <strain evidence="3">ES005</strain>
    </source>
</reference>
<dbReference type="KEGG" id="alka:J0B03_12100"/>
<proteinExistence type="predicted"/>
<evidence type="ECO:0000256" key="1">
    <source>
        <dbReference type="SAM" id="Phobius"/>
    </source>
</evidence>
<evidence type="ECO:0000313" key="3">
    <source>
        <dbReference type="EMBL" id="QSX08504.1"/>
    </source>
</evidence>
<dbReference type="Proteomes" id="UP000663499">
    <property type="component" value="Chromosome"/>
</dbReference>
<keyword evidence="4" id="KW-1185">Reference proteome</keyword>
<sequence length="197" mass="22396">MRIHENRKLHSVLESYFILMKGMRTVRYMAKARRSGELSQPFVERLMLAVTEVNGCLICSYAHTKMALEAGLKNEEIQRMLAGEFEDAPVEELPAILFAQHYTESRGKPSRKAWDRIVDVYGEPKALRILGAIRMIMIGNAYGIPWSSLTNRLKGKPDPRSNLAYELTMLLTMIPFTIVAMVHGKMKNAGEDPMFGY</sequence>
<evidence type="ECO:0000313" key="4">
    <source>
        <dbReference type="Proteomes" id="UP000663499"/>
    </source>
</evidence>
<dbReference type="InterPro" id="IPR004675">
    <property type="entry name" value="AhpD_core"/>
</dbReference>
<feature type="transmembrane region" description="Helical" evidence="1">
    <location>
        <begin position="164"/>
        <end position="184"/>
    </location>
</feature>
<dbReference type="EMBL" id="CP071444">
    <property type="protein sequence ID" value="QSX08504.1"/>
    <property type="molecule type" value="Genomic_DNA"/>
</dbReference>
<dbReference type="SUPFAM" id="SSF69118">
    <property type="entry name" value="AhpD-like"/>
    <property type="match status" value="1"/>
</dbReference>
<dbReference type="GO" id="GO:0051920">
    <property type="term" value="F:peroxiredoxin activity"/>
    <property type="evidence" value="ECO:0007669"/>
    <property type="project" value="InterPro"/>
</dbReference>
<dbReference type="Gene3D" id="1.20.1290.10">
    <property type="entry name" value="AhpD-like"/>
    <property type="match status" value="1"/>
</dbReference>
<keyword evidence="1" id="KW-0812">Transmembrane</keyword>
<gene>
    <name evidence="3" type="ORF">J0B03_12100</name>
</gene>